<dbReference type="SUPFAM" id="SSF56219">
    <property type="entry name" value="DNase I-like"/>
    <property type="match status" value="1"/>
</dbReference>
<dbReference type="InterPro" id="IPR000008">
    <property type="entry name" value="C2_dom"/>
</dbReference>
<evidence type="ECO:0000256" key="1">
    <source>
        <dbReference type="SAM" id="MobiDB-lite"/>
    </source>
</evidence>
<dbReference type="InterPro" id="IPR000300">
    <property type="entry name" value="IPPc"/>
</dbReference>
<dbReference type="SMART" id="SM00239">
    <property type="entry name" value="C2"/>
    <property type="match status" value="1"/>
</dbReference>
<feature type="compositionally biased region" description="Polar residues" evidence="1">
    <location>
        <begin position="169"/>
        <end position="186"/>
    </location>
</feature>
<dbReference type="PANTHER" id="PTHR11200:SF275">
    <property type="entry name" value="LD06095P"/>
    <property type="match status" value="1"/>
</dbReference>
<feature type="compositionally biased region" description="Polar residues" evidence="1">
    <location>
        <begin position="35"/>
        <end position="46"/>
    </location>
</feature>
<dbReference type="InterPro" id="IPR035892">
    <property type="entry name" value="C2_domain_sf"/>
</dbReference>
<feature type="domain" description="C2" evidence="2">
    <location>
        <begin position="490"/>
        <end position="621"/>
    </location>
</feature>
<protein>
    <submittedName>
        <fullName evidence="3">Phosphatidylinositol 3</fullName>
    </submittedName>
</protein>
<dbReference type="PROSITE" id="PS50004">
    <property type="entry name" value="C2"/>
    <property type="match status" value="1"/>
</dbReference>
<comment type="caution">
    <text evidence="3">The sequence shown here is derived from an EMBL/GenBank/DDBJ whole genome shotgun (WGS) entry which is preliminary data.</text>
</comment>
<feature type="region of interest" description="Disordered" evidence="1">
    <location>
        <begin position="117"/>
        <end position="218"/>
    </location>
</feature>
<accession>A0AAD9L9K5</accession>
<dbReference type="EMBL" id="JASMQC010000005">
    <property type="protein sequence ID" value="KAK1944685.1"/>
    <property type="molecule type" value="Genomic_DNA"/>
</dbReference>
<dbReference type="SMART" id="SM00128">
    <property type="entry name" value="IPPc"/>
    <property type="match status" value="1"/>
</dbReference>
<proteinExistence type="predicted"/>
<feature type="compositionally biased region" description="Acidic residues" evidence="1">
    <location>
        <begin position="143"/>
        <end position="159"/>
    </location>
</feature>
<feature type="compositionally biased region" description="Low complexity" evidence="1">
    <location>
        <begin position="132"/>
        <end position="142"/>
    </location>
</feature>
<dbReference type="Gene3D" id="3.60.10.10">
    <property type="entry name" value="Endonuclease/exonuclease/phosphatase"/>
    <property type="match status" value="2"/>
</dbReference>
<evidence type="ECO:0000313" key="5">
    <source>
        <dbReference type="Proteomes" id="UP001259832"/>
    </source>
</evidence>
<keyword evidence="5" id="KW-1185">Reference proteome</keyword>
<evidence type="ECO:0000259" key="2">
    <source>
        <dbReference type="PROSITE" id="PS50004"/>
    </source>
</evidence>
<feature type="region of interest" description="Disordered" evidence="1">
    <location>
        <begin position="1"/>
        <end position="47"/>
    </location>
</feature>
<reference evidence="3" key="1">
    <citation type="submission" date="2023-08" db="EMBL/GenBank/DDBJ databases">
        <title>Reference Genome Resource for the Citrus Pathogen Phytophthora citrophthora.</title>
        <authorList>
            <person name="Moller H."/>
            <person name="Coetzee B."/>
            <person name="Rose L.J."/>
            <person name="Van Niekerk J.M."/>
        </authorList>
    </citation>
    <scope>NUCLEOTIDE SEQUENCE</scope>
    <source>
        <strain evidence="3">STE-U-9442</strain>
    </source>
</reference>
<name>A0AAD9L9K5_9STRA</name>
<dbReference type="Proteomes" id="UP001259832">
    <property type="component" value="Unassembled WGS sequence"/>
</dbReference>
<dbReference type="FunFam" id="2.60.40.150:FF:000526">
    <property type="entry name" value="Uncharacterized protein"/>
    <property type="match status" value="1"/>
</dbReference>
<organism evidence="3 5">
    <name type="scientific">Phytophthora citrophthora</name>
    <dbReference type="NCBI Taxonomy" id="4793"/>
    <lineage>
        <taxon>Eukaryota</taxon>
        <taxon>Sar</taxon>
        <taxon>Stramenopiles</taxon>
        <taxon>Oomycota</taxon>
        <taxon>Peronosporomycetes</taxon>
        <taxon>Peronosporales</taxon>
        <taxon>Peronosporaceae</taxon>
        <taxon>Phytophthora</taxon>
    </lineage>
</organism>
<dbReference type="Pfam" id="PF22669">
    <property type="entry name" value="Exo_endo_phos2"/>
    <property type="match status" value="1"/>
</dbReference>
<dbReference type="Gene3D" id="2.60.40.150">
    <property type="entry name" value="C2 domain"/>
    <property type="match status" value="1"/>
</dbReference>
<dbReference type="InterPro" id="IPR046985">
    <property type="entry name" value="IP5"/>
</dbReference>
<dbReference type="PANTHER" id="PTHR11200">
    <property type="entry name" value="INOSITOL 5-PHOSPHATASE"/>
    <property type="match status" value="1"/>
</dbReference>
<dbReference type="EMBL" id="JASMQC010000083">
    <property type="protein sequence ID" value="KAK1928265.1"/>
    <property type="molecule type" value="Genomic_DNA"/>
</dbReference>
<dbReference type="AlphaFoldDB" id="A0AAD9L9K5"/>
<evidence type="ECO:0000313" key="4">
    <source>
        <dbReference type="EMBL" id="KAK1944685.1"/>
    </source>
</evidence>
<dbReference type="SUPFAM" id="SSF49562">
    <property type="entry name" value="C2 domain (Calcium/lipid-binding domain, CaLB)"/>
    <property type="match status" value="1"/>
</dbReference>
<gene>
    <name evidence="4" type="ORF">P3T76_003218</name>
    <name evidence="3" type="ORF">P3T76_016273</name>
</gene>
<dbReference type="GO" id="GO:0004439">
    <property type="term" value="F:phosphatidylinositol-4,5-bisphosphate 5-phosphatase activity"/>
    <property type="evidence" value="ECO:0007669"/>
    <property type="project" value="TreeGrafter"/>
</dbReference>
<dbReference type="Pfam" id="PF00168">
    <property type="entry name" value="C2"/>
    <property type="match status" value="1"/>
</dbReference>
<dbReference type="InterPro" id="IPR036691">
    <property type="entry name" value="Endo/exonu/phosph_ase_sf"/>
</dbReference>
<dbReference type="CDD" id="cd00030">
    <property type="entry name" value="C2"/>
    <property type="match status" value="1"/>
</dbReference>
<feature type="compositionally biased region" description="Acidic residues" evidence="1">
    <location>
        <begin position="121"/>
        <end position="131"/>
    </location>
</feature>
<evidence type="ECO:0000313" key="3">
    <source>
        <dbReference type="EMBL" id="KAK1928265.1"/>
    </source>
</evidence>
<dbReference type="GO" id="GO:0046856">
    <property type="term" value="P:phosphatidylinositol dephosphorylation"/>
    <property type="evidence" value="ECO:0007669"/>
    <property type="project" value="InterPro"/>
</dbReference>
<sequence>MELRAPTRSKSMAPRVQVEDVQLEVDHETPHRRQTVSTPSPSSERVNSLGIRKGSMETGTPLKILIASWNVGNTMPPKDSKLLKDWIPEGGGDFDVIAVGLQESTYKRKKVSENLVRAENADDEEEEENEADLTTLNSVLDTTDVDDVEEEEEEEENESNAESVLKRPGSQSLSNPDGSTSPSTRSGGHLSSFSESSSQTAIGTAKSSDVIVKRSRTKKSMRKMTRMVRQLSNNLRDSKGDALDYPFSKQIYLHLGDSYVLAGKVELMEMRLFVFVHERNNVCEVEKLAVPTGLGSVIGNKGGLLFKCVVENTSLCFASCHLAAHQDQKFLDKRNSDCATILGAQFCQKNVSIDHQFDHCFWFGDLNYRVDLNYTAPRQRNHETHCAEVMTLVRAKKWVALNQNDQLKHQVTGKKTLTGWELPPALFPPTFKRVRHTLDEYLLERVPSYCDRILYKSLPGLRGNLKLQRFSCFEAIATSDHKPIAAAFHVSRSSPVSSGSVEKSTLVEIVDLTGKDLPGLDLAGLSDPYVKFYSTPSNAVQTEASGSHPSTSTISNTCSPKWRNDQVPKIHVLCDNERDLKRVHLTLVVMDYDATSKDDLMGVASVSLEKFCQIRPRFIPFEVPVTLHGKGAGFLSGKIRVTLPDQTLPPEDTVPQLIRVAGCHCTVS</sequence>